<dbReference type="Proteomes" id="UP000514713">
    <property type="component" value="Chromosome"/>
</dbReference>
<dbReference type="Gene3D" id="3.40.50.150">
    <property type="entry name" value="Vaccinia Virus protein VP39"/>
    <property type="match status" value="1"/>
</dbReference>
<evidence type="ECO:0000313" key="10">
    <source>
        <dbReference type="Proteomes" id="UP000514713"/>
    </source>
</evidence>
<sequence length="285" mass="32979">MVIQIPKETSPRPFLKWAGGKSRLIQQYIPYFPKSYKNYYEPFLGGGAVFFYLQPSAAILTDINAELINTYCCVRDHLEELICLLKEHKIRHNKDYYYSVRNNSVGTDLEQAARIIYLNKTCFNGLYRVNSQGKFNVPLGRYENPNICPENLLRVASVALSHAEIKQADFTEVLNHATNNDDFVFFDPPYHPISETSYFTAYSQNCFSKKDQELLRDTCAELASRGVKVMVCNSDSEFIRRIYTDINFETYKINASRSINSNIKNRGMIHELLITSFKDFYLPTQ</sequence>
<evidence type="ECO:0000256" key="7">
    <source>
        <dbReference type="PIRSR" id="PIRSR000398-1"/>
    </source>
</evidence>
<evidence type="ECO:0000313" key="9">
    <source>
        <dbReference type="EMBL" id="QMS91698.1"/>
    </source>
</evidence>
<evidence type="ECO:0000256" key="8">
    <source>
        <dbReference type="RuleBase" id="RU361257"/>
    </source>
</evidence>
<dbReference type="GO" id="GO:0043565">
    <property type="term" value="F:sequence-specific DNA binding"/>
    <property type="evidence" value="ECO:0007669"/>
    <property type="project" value="TreeGrafter"/>
</dbReference>
<dbReference type="EMBL" id="CP054698">
    <property type="protein sequence ID" value="QMS91698.1"/>
    <property type="molecule type" value="Genomic_DNA"/>
</dbReference>
<evidence type="ECO:0000256" key="2">
    <source>
        <dbReference type="ARBA" id="ARBA00011900"/>
    </source>
</evidence>
<evidence type="ECO:0000256" key="6">
    <source>
        <dbReference type="ARBA" id="ARBA00047942"/>
    </source>
</evidence>
<name>A0A7D7LFC3_9NOSO</name>
<dbReference type="KEGG" id="ned:HUN01_30365"/>
<evidence type="ECO:0000256" key="5">
    <source>
        <dbReference type="ARBA" id="ARBA00022691"/>
    </source>
</evidence>
<dbReference type="SUPFAM" id="SSF53335">
    <property type="entry name" value="S-adenosyl-L-methionine-dependent methyltransferases"/>
    <property type="match status" value="1"/>
</dbReference>
<evidence type="ECO:0000256" key="4">
    <source>
        <dbReference type="ARBA" id="ARBA00022679"/>
    </source>
</evidence>
<feature type="binding site" evidence="7">
    <location>
        <position position="21"/>
    </location>
    <ligand>
        <name>S-adenosyl-L-methionine</name>
        <dbReference type="ChEBI" id="CHEBI:59789"/>
    </ligand>
</feature>
<feature type="binding site" evidence="7">
    <location>
        <position position="62"/>
    </location>
    <ligand>
        <name>S-adenosyl-L-methionine</name>
        <dbReference type="ChEBI" id="CHEBI:59789"/>
    </ligand>
</feature>
<keyword evidence="4 8" id="KW-0808">Transferase</keyword>
<dbReference type="Gene3D" id="1.10.1020.10">
    <property type="entry name" value="Adenine-specific Methyltransferase, Domain 2"/>
    <property type="match status" value="1"/>
</dbReference>
<keyword evidence="5 8" id="KW-0949">S-adenosyl-L-methionine</keyword>
<keyword evidence="3 8" id="KW-0489">Methyltransferase</keyword>
<reference evidence="10" key="1">
    <citation type="submission" date="2020-06" db="EMBL/GenBank/DDBJ databases">
        <title>Nostoc edaphicum CCNP1411 genome.</title>
        <authorList>
            <person name="Fidor A."/>
            <person name="Grabski M."/>
            <person name="Gawor J."/>
            <person name="Gromadka R."/>
            <person name="Wegrzyn G."/>
            <person name="Mazur-Marzec H."/>
        </authorList>
    </citation>
    <scope>NUCLEOTIDE SEQUENCE [LARGE SCALE GENOMIC DNA]</scope>
    <source>
        <strain evidence="10">CCNP1411</strain>
    </source>
</reference>
<dbReference type="NCBIfam" id="TIGR00571">
    <property type="entry name" value="dam"/>
    <property type="match status" value="1"/>
</dbReference>
<dbReference type="AlphaFoldDB" id="A0A7D7LFC3"/>
<dbReference type="EC" id="2.1.1.72" evidence="2 8"/>
<dbReference type="InterPro" id="IPR002052">
    <property type="entry name" value="DNA_methylase_N6_adenine_CS"/>
</dbReference>
<dbReference type="PANTHER" id="PTHR30481">
    <property type="entry name" value="DNA ADENINE METHYLASE"/>
    <property type="match status" value="1"/>
</dbReference>
<dbReference type="InterPro" id="IPR012263">
    <property type="entry name" value="M_m6A_EcoRV"/>
</dbReference>
<dbReference type="REBASE" id="442800">
    <property type="entry name" value="M.Ned1411ORF30365P"/>
</dbReference>
<gene>
    <name evidence="9" type="ORF">HUN01_30365</name>
</gene>
<dbReference type="Pfam" id="PF02086">
    <property type="entry name" value="MethyltransfD12"/>
    <property type="match status" value="1"/>
</dbReference>
<dbReference type="GO" id="GO:0009007">
    <property type="term" value="F:site-specific DNA-methyltransferase (adenine-specific) activity"/>
    <property type="evidence" value="ECO:0007669"/>
    <property type="project" value="UniProtKB-UniRule"/>
</dbReference>
<feature type="binding site" evidence="7">
    <location>
        <position position="187"/>
    </location>
    <ligand>
        <name>S-adenosyl-L-methionine</name>
        <dbReference type="ChEBI" id="CHEBI:59789"/>
    </ligand>
</feature>
<comment type="catalytic activity">
    <reaction evidence="6 8">
        <text>a 2'-deoxyadenosine in DNA + S-adenosyl-L-methionine = an N(6)-methyl-2'-deoxyadenosine in DNA + S-adenosyl-L-homocysteine + H(+)</text>
        <dbReference type="Rhea" id="RHEA:15197"/>
        <dbReference type="Rhea" id="RHEA-COMP:12418"/>
        <dbReference type="Rhea" id="RHEA-COMP:12419"/>
        <dbReference type="ChEBI" id="CHEBI:15378"/>
        <dbReference type="ChEBI" id="CHEBI:57856"/>
        <dbReference type="ChEBI" id="CHEBI:59789"/>
        <dbReference type="ChEBI" id="CHEBI:90615"/>
        <dbReference type="ChEBI" id="CHEBI:90616"/>
        <dbReference type="EC" id="2.1.1.72"/>
    </reaction>
</comment>
<dbReference type="PRINTS" id="PR00505">
    <property type="entry name" value="D12N6MTFRASE"/>
</dbReference>
<accession>A0A7D7LFC3</accession>
<dbReference type="InterPro" id="IPR012327">
    <property type="entry name" value="MeTrfase_D12"/>
</dbReference>
<organism evidence="9 10">
    <name type="scientific">Nostoc edaphicum CCNP1411</name>
    <dbReference type="NCBI Taxonomy" id="1472755"/>
    <lineage>
        <taxon>Bacteria</taxon>
        <taxon>Bacillati</taxon>
        <taxon>Cyanobacteriota</taxon>
        <taxon>Cyanophyceae</taxon>
        <taxon>Nostocales</taxon>
        <taxon>Nostocaceae</taxon>
        <taxon>Nostoc</taxon>
    </lineage>
</organism>
<dbReference type="GO" id="GO:0032259">
    <property type="term" value="P:methylation"/>
    <property type="evidence" value="ECO:0007669"/>
    <property type="project" value="UniProtKB-KW"/>
</dbReference>
<comment type="similarity">
    <text evidence="1 8">Belongs to the N(4)/N(6)-methyltransferase family.</text>
</comment>
<proteinExistence type="inferred from homology"/>
<dbReference type="InterPro" id="IPR023095">
    <property type="entry name" value="Ade_MeTrfase_dom_2"/>
</dbReference>
<dbReference type="RefSeq" id="WP_181929289.1">
    <property type="nucleotide sequence ID" value="NZ_CP054698.1"/>
</dbReference>
<dbReference type="GO" id="GO:0009307">
    <property type="term" value="P:DNA restriction-modification system"/>
    <property type="evidence" value="ECO:0007669"/>
    <property type="project" value="InterPro"/>
</dbReference>
<dbReference type="PROSITE" id="PS00092">
    <property type="entry name" value="N6_MTASE"/>
    <property type="match status" value="1"/>
</dbReference>
<dbReference type="GO" id="GO:0006298">
    <property type="term" value="P:mismatch repair"/>
    <property type="evidence" value="ECO:0007669"/>
    <property type="project" value="TreeGrafter"/>
</dbReference>
<keyword evidence="10" id="KW-1185">Reference proteome</keyword>
<protein>
    <recommendedName>
        <fullName evidence="2 8">Site-specific DNA-methyltransferase (adenine-specific)</fullName>
        <ecNumber evidence="2 8">2.1.1.72</ecNumber>
    </recommendedName>
</protein>
<evidence type="ECO:0000256" key="3">
    <source>
        <dbReference type="ARBA" id="ARBA00022603"/>
    </source>
</evidence>
<feature type="binding site" evidence="7">
    <location>
        <position position="17"/>
    </location>
    <ligand>
        <name>S-adenosyl-L-methionine</name>
        <dbReference type="ChEBI" id="CHEBI:59789"/>
    </ligand>
</feature>
<dbReference type="GO" id="GO:1904047">
    <property type="term" value="F:S-adenosyl-L-methionine binding"/>
    <property type="evidence" value="ECO:0007669"/>
    <property type="project" value="TreeGrafter"/>
</dbReference>
<dbReference type="PIRSF" id="PIRSF000398">
    <property type="entry name" value="M_m6A_EcoRV"/>
    <property type="match status" value="1"/>
</dbReference>
<dbReference type="PANTHER" id="PTHR30481:SF3">
    <property type="entry name" value="DNA ADENINE METHYLASE"/>
    <property type="match status" value="1"/>
</dbReference>
<dbReference type="InterPro" id="IPR029063">
    <property type="entry name" value="SAM-dependent_MTases_sf"/>
</dbReference>
<evidence type="ECO:0000256" key="1">
    <source>
        <dbReference type="ARBA" id="ARBA00006594"/>
    </source>
</evidence>